<evidence type="ECO:0008006" key="4">
    <source>
        <dbReference type="Google" id="ProtNLM"/>
    </source>
</evidence>
<feature type="region of interest" description="Disordered" evidence="1">
    <location>
        <begin position="46"/>
        <end position="94"/>
    </location>
</feature>
<name>A0A0M8MR20_9MICO</name>
<dbReference type="PATRIC" id="fig|84292.3.peg.285"/>
<reference evidence="2" key="1">
    <citation type="submission" date="2015-04" db="EMBL/GenBank/DDBJ databases">
        <title>Complete genome sequence of Microbacterium chocolatum SIT 101, a bacterium enantioselectively hydrolyzing mesomeric diesters.</title>
        <authorList>
            <person name="Li X."/>
            <person name="Xu Y."/>
        </authorList>
    </citation>
    <scope>NUCLEOTIDE SEQUENCE [LARGE SCALE GENOMIC DNA]</scope>
    <source>
        <strain evidence="2">SIT 101</strain>
    </source>
</reference>
<evidence type="ECO:0000313" key="3">
    <source>
        <dbReference type="Proteomes" id="UP000037737"/>
    </source>
</evidence>
<comment type="caution">
    <text evidence="2">The sequence shown here is derived from an EMBL/GenBank/DDBJ whole genome shotgun (WGS) entry which is preliminary data.</text>
</comment>
<evidence type="ECO:0000313" key="2">
    <source>
        <dbReference type="EMBL" id="KOS12080.1"/>
    </source>
</evidence>
<sequence length="225" mass="23418">MSGSQPRKRPSPAVYRRRRLVVLLALVAVVAVVWLLIAQPWQGAASAGENPAASESVDGADALPAPESNAQESTAAPEDPVATPTPSGTPVAPACAARNVTVEAVTDRDAYGSGEQPQLSIRLTNTGDDCILNVGTSAQVFTVSSGEDVWWRSTDCQAEPSNMVVLLAAGQTVTSAEPVAWDRTRSAQDTCDTDRAQAPAGGASYHLDVEIGGIPSTDSAQFLLY</sequence>
<keyword evidence="3" id="KW-1185">Reference proteome</keyword>
<evidence type="ECO:0000256" key="1">
    <source>
        <dbReference type="SAM" id="MobiDB-lite"/>
    </source>
</evidence>
<dbReference type="KEGG" id="mcw:A8L33_04935"/>
<organism evidence="2 3">
    <name type="scientific">Microbacterium aurantiacum</name>
    <dbReference type="NCBI Taxonomy" id="162393"/>
    <lineage>
        <taxon>Bacteria</taxon>
        <taxon>Bacillati</taxon>
        <taxon>Actinomycetota</taxon>
        <taxon>Actinomycetes</taxon>
        <taxon>Micrococcales</taxon>
        <taxon>Microbacteriaceae</taxon>
        <taxon>Microbacterium</taxon>
    </lineage>
</organism>
<accession>A0A0M8MR20</accession>
<dbReference type="OrthoDB" id="5189092at2"/>
<dbReference type="AlphaFoldDB" id="A0A0M8MR20"/>
<dbReference type="Proteomes" id="UP000037737">
    <property type="component" value="Unassembled WGS sequence"/>
</dbReference>
<dbReference type="EMBL" id="LAVO01000001">
    <property type="protein sequence ID" value="KOS12080.1"/>
    <property type="molecule type" value="Genomic_DNA"/>
</dbReference>
<protein>
    <recommendedName>
        <fullName evidence="4">DUF4232 domain-containing protein</fullName>
    </recommendedName>
</protein>
<proteinExistence type="predicted"/>
<gene>
    <name evidence="2" type="ORF">XI38_01350</name>
</gene>